<proteinExistence type="predicted"/>
<evidence type="ECO:0000259" key="2">
    <source>
        <dbReference type="Pfam" id="PF03432"/>
    </source>
</evidence>
<dbReference type="Pfam" id="PF03432">
    <property type="entry name" value="Relaxase"/>
    <property type="match status" value="1"/>
</dbReference>
<dbReference type="Proteomes" id="UP000006659">
    <property type="component" value="Chromosome"/>
</dbReference>
<name>G0HF27_CORVD</name>
<dbReference type="InterPro" id="IPR005094">
    <property type="entry name" value="Endonuclease_MobA/VirD2"/>
</dbReference>
<protein>
    <recommendedName>
        <fullName evidence="2">MobA/VirD2-like nuclease domain-containing protein</fullName>
    </recommendedName>
</protein>
<feature type="compositionally biased region" description="Basic and acidic residues" evidence="1">
    <location>
        <begin position="287"/>
        <end position="297"/>
    </location>
</feature>
<dbReference type="SUPFAM" id="SSF51445">
    <property type="entry name" value="(Trans)glycosidases"/>
    <property type="match status" value="1"/>
</dbReference>
<dbReference type="InterPro" id="IPR017853">
    <property type="entry name" value="GH"/>
</dbReference>
<feature type="compositionally biased region" description="Gly residues" evidence="1">
    <location>
        <begin position="438"/>
        <end position="448"/>
    </location>
</feature>
<dbReference type="HOGENOM" id="CLU_610745_0_0_11"/>
<feature type="compositionally biased region" description="Basic and acidic residues" evidence="1">
    <location>
        <begin position="341"/>
        <end position="351"/>
    </location>
</feature>
<feature type="compositionally biased region" description="Basic residues" evidence="1">
    <location>
        <begin position="380"/>
        <end position="390"/>
    </location>
</feature>
<reference evidence="3 4" key="1">
    <citation type="journal article" date="2011" name="BMC Genomics">
        <title>Complete genome sequence of Corynebacterium variabile DSM 44702 isolated from the surface of smear-ripened cheeses and insights into cheese ripening and flavor generation.</title>
        <authorList>
            <person name="Schroeder J."/>
            <person name="Maus I."/>
            <person name="Trost E."/>
            <person name="Tauch A."/>
        </authorList>
    </citation>
    <scope>NUCLEOTIDE SEQUENCE [LARGE SCALE GENOMIC DNA]</scope>
    <source>
        <strain evidence="4">DSM 44702 / JCM 12073 / NCIMB 30131</strain>
    </source>
</reference>
<evidence type="ECO:0000313" key="3">
    <source>
        <dbReference type="EMBL" id="AEK37479.1"/>
    </source>
</evidence>
<feature type="compositionally biased region" description="Basic and acidic residues" evidence="1">
    <location>
        <begin position="391"/>
        <end position="400"/>
    </location>
</feature>
<feature type="compositionally biased region" description="Basic and acidic residues" evidence="1">
    <location>
        <begin position="422"/>
        <end position="436"/>
    </location>
</feature>
<dbReference type="AlphaFoldDB" id="G0HF27"/>
<organism evidence="3 4">
    <name type="scientific">Corynebacterium variabile (strain DSM 44702 / CIP 107183 / JCM 12073 / NCIMB 30131)</name>
    <name type="common">Corynebacterium mooreparkense</name>
    <dbReference type="NCBI Taxonomy" id="858619"/>
    <lineage>
        <taxon>Bacteria</taxon>
        <taxon>Bacillati</taxon>
        <taxon>Actinomycetota</taxon>
        <taxon>Actinomycetes</taxon>
        <taxon>Mycobacteriales</taxon>
        <taxon>Corynebacteriaceae</taxon>
        <taxon>Corynebacterium</taxon>
    </lineage>
</organism>
<feature type="domain" description="MobA/VirD2-like nuclease" evidence="2">
    <location>
        <begin position="55"/>
        <end position="151"/>
    </location>
</feature>
<feature type="region of interest" description="Disordered" evidence="1">
    <location>
        <begin position="287"/>
        <end position="448"/>
    </location>
</feature>
<feature type="compositionally biased region" description="Polar residues" evidence="1">
    <location>
        <begin position="298"/>
        <end position="307"/>
    </location>
</feature>
<evidence type="ECO:0000256" key="1">
    <source>
        <dbReference type="SAM" id="MobiDB-lite"/>
    </source>
</evidence>
<accession>G0HF27</accession>
<feature type="compositionally biased region" description="Low complexity" evidence="1">
    <location>
        <begin position="401"/>
        <end position="414"/>
    </location>
</feature>
<dbReference type="STRING" id="858619.CVAR_2129"/>
<dbReference type="eggNOG" id="ENOG50306ST">
    <property type="taxonomic scope" value="Bacteria"/>
</dbReference>
<evidence type="ECO:0000313" key="4">
    <source>
        <dbReference type="Proteomes" id="UP000006659"/>
    </source>
</evidence>
<feature type="compositionally biased region" description="Polar residues" evidence="1">
    <location>
        <begin position="321"/>
        <end position="335"/>
    </location>
</feature>
<dbReference type="KEGG" id="cva:CVAR_2129"/>
<gene>
    <name evidence="3" type="ordered locus">CVAR_2129</name>
</gene>
<sequence length="448" mass="47494">MGVAVTSRVRRGGTPGWVYYVFANGGQDRAAAYMSDLGGPVGIVEHVNDFMAGTRRKNEAHSVVHSFPLNELSPDNPEDVDEAVRLTYEALKRAAPNSPVVVVAHVDAAGGHLHTHALIVNHDAVTGNACVDDLRHWVIRRHINAVCTENGYGIPVPQATASVSPHLGETAPEAALSVEDIDSQAGARQYLRERIDAAILTDGVVTPDDVVRELADRGVHVTRKPDTGHGETWTYGAVDDQGDTLRWTRTSKKGRVSHLKIAATQTKLGAAYSPSGIADQLAEVAAYHEQEKQDHASARQTQENATAGNPAVDRTDRDTVNGPNPRSSGVSQPTGESAAEPDPRAKRRSDPEPAAGHARATAGRNSGDQDADGISPHIRQLLRRLQRDHRRKEEERERAAADAAKPGSLAAALASVNPGSADGRDSLSGKVGRSEAGHGPGHGGPSMG</sequence>
<dbReference type="EMBL" id="CP002917">
    <property type="protein sequence ID" value="AEK37479.1"/>
    <property type="molecule type" value="Genomic_DNA"/>
</dbReference>